<keyword evidence="2" id="KW-1185">Reference proteome</keyword>
<dbReference type="AlphaFoldDB" id="A0A2M8WK37"/>
<sequence length="83" mass="9150">MGHVHLSRESTLSFLTETVGYKAGLVLNADRLAAMLQDYDEVLAGRITNADVSGFRFHSSEMQSIVAHLLFKVGNIDDPSTKR</sequence>
<comment type="caution">
    <text evidence="1">The sequence shown here is derived from an EMBL/GenBank/DDBJ whole genome shotgun (WGS) entry which is preliminary data.</text>
</comment>
<gene>
    <name evidence="1" type="ORF">BC777_0112</name>
</gene>
<name>A0A2M8WK37_9RHOB</name>
<accession>A0A2M8WK37</accession>
<dbReference type="Proteomes" id="UP000228531">
    <property type="component" value="Unassembled WGS sequence"/>
</dbReference>
<reference evidence="1 2" key="1">
    <citation type="submission" date="2017-11" db="EMBL/GenBank/DDBJ databases">
        <title>Genomic Encyclopedia of Archaeal and Bacterial Type Strains, Phase II (KMG-II): From Individual Species to Whole Genera.</title>
        <authorList>
            <person name="Goeker M."/>
        </authorList>
    </citation>
    <scope>NUCLEOTIDE SEQUENCE [LARGE SCALE GENOMIC DNA]</scope>
    <source>
        <strain evidence="1 2">DSM 29128</strain>
    </source>
</reference>
<organism evidence="1 2">
    <name type="scientific">Yoonia maricola</name>
    <dbReference type="NCBI Taxonomy" id="420999"/>
    <lineage>
        <taxon>Bacteria</taxon>
        <taxon>Pseudomonadati</taxon>
        <taxon>Pseudomonadota</taxon>
        <taxon>Alphaproteobacteria</taxon>
        <taxon>Rhodobacterales</taxon>
        <taxon>Paracoccaceae</taxon>
        <taxon>Yoonia</taxon>
    </lineage>
</organism>
<evidence type="ECO:0000313" key="2">
    <source>
        <dbReference type="Proteomes" id="UP000228531"/>
    </source>
</evidence>
<protein>
    <submittedName>
        <fullName evidence="1">Uncharacterized protein</fullName>
    </submittedName>
</protein>
<proteinExistence type="predicted"/>
<dbReference type="EMBL" id="PGTY01000001">
    <property type="protein sequence ID" value="PJI91287.1"/>
    <property type="molecule type" value="Genomic_DNA"/>
</dbReference>
<evidence type="ECO:0000313" key="1">
    <source>
        <dbReference type="EMBL" id="PJI91287.1"/>
    </source>
</evidence>